<dbReference type="EMBL" id="LQYT01000002">
    <property type="protein sequence ID" value="KYD23097.1"/>
    <property type="molecule type" value="Genomic_DNA"/>
</dbReference>
<proteinExistence type="predicted"/>
<accession>A0A150MEW7</accession>
<name>A0A150MEW7_9BACI</name>
<protein>
    <submittedName>
        <fullName evidence="1">Uncharacterized protein</fullName>
    </submittedName>
</protein>
<dbReference type="Proteomes" id="UP000075683">
    <property type="component" value="Unassembled WGS sequence"/>
</dbReference>
<sequence length="100" mass="11293">MEAWRKGTCFRIILGLGEGKEIAVKRIYFTIGFIVRGQKERGGFFCQCGDFRADFRGRRVIRGYDGEIKGGKLNHCSDTGSIYFIILAAVPIPATDRFRP</sequence>
<dbReference type="STRING" id="301148.B4135_0626"/>
<reference evidence="1 2" key="1">
    <citation type="submission" date="2016-01" db="EMBL/GenBank/DDBJ databases">
        <title>Draft Genome Sequences of Seven Thermophilic Sporeformers Isolated from Foods.</title>
        <authorList>
            <person name="Berendsen E.M."/>
            <person name="Wells-Bennik M.H."/>
            <person name="Krawcyk A.O."/>
            <person name="De Jong A."/>
            <person name="Holsappel S."/>
            <person name="Eijlander R.T."/>
            <person name="Kuipers O.P."/>
        </authorList>
    </citation>
    <scope>NUCLEOTIDE SEQUENCE [LARGE SCALE GENOMIC DNA]</scope>
    <source>
        <strain evidence="1 2">B4135</strain>
    </source>
</reference>
<dbReference type="AlphaFoldDB" id="A0A150MEW7"/>
<evidence type="ECO:0000313" key="2">
    <source>
        <dbReference type="Proteomes" id="UP000075683"/>
    </source>
</evidence>
<comment type="caution">
    <text evidence="1">The sequence shown here is derived from an EMBL/GenBank/DDBJ whole genome shotgun (WGS) entry which is preliminary data.</text>
</comment>
<evidence type="ECO:0000313" key="1">
    <source>
        <dbReference type="EMBL" id="KYD23097.1"/>
    </source>
</evidence>
<organism evidence="1 2">
    <name type="scientific">Caldibacillus debilis</name>
    <dbReference type="NCBI Taxonomy" id="301148"/>
    <lineage>
        <taxon>Bacteria</taxon>
        <taxon>Bacillati</taxon>
        <taxon>Bacillota</taxon>
        <taxon>Bacilli</taxon>
        <taxon>Bacillales</taxon>
        <taxon>Bacillaceae</taxon>
        <taxon>Caldibacillus</taxon>
    </lineage>
</organism>
<gene>
    <name evidence="1" type="ORF">B4135_0626</name>
</gene>